<dbReference type="RefSeq" id="WP_094795981.1">
    <property type="nucleotide sequence ID" value="NZ_NEVK01000003.1"/>
</dbReference>
<evidence type="ECO:0000259" key="2">
    <source>
        <dbReference type="Pfam" id="PF00266"/>
    </source>
</evidence>
<dbReference type="SUPFAM" id="SSF53383">
    <property type="entry name" value="PLP-dependent transferases"/>
    <property type="match status" value="1"/>
</dbReference>
<dbReference type="Proteomes" id="UP000216947">
    <property type="component" value="Unassembled WGS sequence"/>
</dbReference>
<keyword evidence="4" id="KW-1185">Reference proteome</keyword>
<evidence type="ECO:0000313" key="3">
    <source>
        <dbReference type="EMBL" id="OZI24483.1"/>
    </source>
</evidence>
<name>A0A261RJJ1_9BORD</name>
<sequence length="402" mass="41868">MGARQAGVSDADVERLRQATPGVSSVVHFNHAGASLPSAATVDAMVEHLRREAIRGPMEAAQAVRDTLDAARTRAARLVGAGPDEIAFASGCSDAWGRAFAALGPWAPGDRILTGRHEWGGNLATMQQVAGRAGARIEPIPCDADGRASPEALLAMLDERVKLISLTWMPANGGLVNPAAEIGAIARRHGIPYIVDAAQALGQWPVDVRALGCDVLVAPVRKHLRGPRGLALAYVRAETVARLTPAFVDTLSAPVGQDGVAVPHAGARLLESSEKPVALVCGLANALQEALDVGVDAIRARVDAHAGLLRERLRGIRGVTVHDLGPVCSGLVSFNIDGWMAADVSQALALQGINTTANGVPYTPLDMRARGLHSVARASVSYLTTPAEIDRLAAAVGGLARR</sequence>
<dbReference type="PANTHER" id="PTHR43586:SF24">
    <property type="entry name" value="BLR4730 PROTEIN"/>
    <property type="match status" value="1"/>
</dbReference>
<keyword evidence="3" id="KW-0808">Transferase</keyword>
<dbReference type="Gene3D" id="3.90.1150.10">
    <property type="entry name" value="Aspartate Aminotransferase, domain 1"/>
    <property type="match status" value="1"/>
</dbReference>
<dbReference type="AlphaFoldDB" id="A0A261RJJ1"/>
<reference evidence="4" key="1">
    <citation type="submission" date="2017-05" db="EMBL/GenBank/DDBJ databases">
        <title>Complete and WGS of Bordetella genogroups.</title>
        <authorList>
            <person name="Spilker T."/>
            <person name="Lipuma J."/>
        </authorList>
    </citation>
    <scope>NUCLEOTIDE SEQUENCE [LARGE SCALE GENOMIC DNA]</scope>
    <source>
        <strain evidence="4">AU18089</strain>
    </source>
</reference>
<dbReference type="InterPro" id="IPR015424">
    <property type="entry name" value="PyrdxlP-dep_Trfase"/>
</dbReference>
<comment type="caution">
    <text evidence="3">The sequence shown here is derived from an EMBL/GenBank/DDBJ whole genome shotgun (WGS) entry which is preliminary data.</text>
</comment>
<keyword evidence="1" id="KW-0663">Pyridoxal phosphate</keyword>
<dbReference type="InterPro" id="IPR000192">
    <property type="entry name" value="Aminotrans_V_dom"/>
</dbReference>
<gene>
    <name evidence="3" type="ORF">CAL19_02915</name>
</gene>
<keyword evidence="3" id="KW-0032">Aminotransferase</keyword>
<proteinExistence type="predicted"/>
<protein>
    <submittedName>
        <fullName evidence="3">Aminotransferase</fullName>
    </submittedName>
</protein>
<accession>A0A261RJJ1</accession>
<feature type="domain" description="Aminotransferase class V" evidence="2">
    <location>
        <begin position="30"/>
        <end position="392"/>
    </location>
</feature>
<dbReference type="GO" id="GO:0008483">
    <property type="term" value="F:transaminase activity"/>
    <property type="evidence" value="ECO:0007669"/>
    <property type="project" value="UniProtKB-KW"/>
</dbReference>
<evidence type="ECO:0000313" key="4">
    <source>
        <dbReference type="Proteomes" id="UP000216947"/>
    </source>
</evidence>
<organism evidence="3 4">
    <name type="scientific">Bordetella genomosp. 7</name>
    <dbReference type="NCBI Taxonomy" id="1416805"/>
    <lineage>
        <taxon>Bacteria</taxon>
        <taxon>Pseudomonadati</taxon>
        <taxon>Pseudomonadota</taxon>
        <taxon>Betaproteobacteria</taxon>
        <taxon>Burkholderiales</taxon>
        <taxon>Alcaligenaceae</taxon>
        <taxon>Bordetella</taxon>
    </lineage>
</organism>
<dbReference type="EMBL" id="NEVK01000003">
    <property type="protein sequence ID" value="OZI24483.1"/>
    <property type="molecule type" value="Genomic_DNA"/>
</dbReference>
<evidence type="ECO:0000256" key="1">
    <source>
        <dbReference type="ARBA" id="ARBA00022898"/>
    </source>
</evidence>
<dbReference type="PANTHER" id="PTHR43586">
    <property type="entry name" value="CYSTEINE DESULFURASE"/>
    <property type="match status" value="1"/>
</dbReference>
<dbReference type="InterPro" id="IPR015422">
    <property type="entry name" value="PyrdxlP-dep_Trfase_small"/>
</dbReference>
<dbReference type="Pfam" id="PF00266">
    <property type="entry name" value="Aminotran_5"/>
    <property type="match status" value="1"/>
</dbReference>
<dbReference type="Gene3D" id="3.40.640.10">
    <property type="entry name" value="Type I PLP-dependent aspartate aminotransferase-like (Major domain)"/>
    <property type="match status" value="1"/>
</dbReference>
<dbReference type="InterPro" id="IPR015421">
    <property type="entry name" value="PyrdxlP-dep_Trfase_major"/>
</dbReference>